<comment type="function">
    <text evidence="1 12">Required for the export of heme to the periplasm for the biogenesis of c-type cytochromes.</text>
</comment>
<evidence type="ECO:0000256" key="6">
    <source>
        <dbReference type="ARBA" id="ARBA00022475"/>
    </source>
</evidence>
<keyword evidence="11 12" id="KW-0472">Membrane</keyword>
<evidence type="ECO:0000313" key="14">
    <source>
        <dbReference type="EMBL" id="QJR15013.1"/>
    </source>
</evidence>
<evidence type="ECO:0000256" key="2">
    <source>
        <dbReference type="ARBA" id="ARBA00004429"/>
    </source>
</evidence>
<feature type="transmembrane region" description="Helical" evidence="13">
    <location>
        <begin position="200"/>
        <end position="227"/>
    </location>
</feature>
<dbReference type="NCBIfam" id="TIGR01190">
    <property type="entry name" value="ccmB"/>
    <property type="match status" value="1"/>
</dbReference>
<dbReference type="PANTHER" id="PTHR30070">
    <property type="entry name" value="HEME EXPORTER PROTEIN B"/>
    <property type="match status" value="1"/>
</dbReference>
<evidence type="ECO:0000256" key="11">
    <source>
        <dbReference type="ARBA" id="ARBA00023136"/>
    </source>
</evidence>
<organism evidence="14 15">
    <name type="scientific">Usitatibacter palustris</name>
    <dbReference type="NCBI Taxonomy" id="2732487"/>
    <lineage>
        <taxon>Bacteria</taxon>
        <taxon>Pseudomonadati</taxon>
        <taxon>Pseudomonadota</taxon>
        <taxon>Betaproteobacteria</taxon>
        <taxon>Nitrosomonadales</taxon>
        <taxon>Usitatibacteraceae</taxon>
        <taxon>Usitatibacter</taxon>
    </lineage>
</organism>
<comment type="subcellular location">
    <subcellularLocation>
        <location evidence="2">Cell inner membrane</location>
        <topology evidence="2">Multi-pass membrane protein</topology>
    </subcellularLocation>
</comment>
<dbReference type="GO" id="GO:0005886">
    <property type="term" value="C:plasma membrane"/>
    <property type="evidence" value="ECO:0007669"/>
    <property type="project" value="UniProtKB-SubCell"/>
</dbReference>
<keyword evidence="8 13" id="KW-0812">Transmembrane</keyword>
<protein>
    <recommendedName>
        <fullName evidence="4 12">Heme exporter protein B</fullName>
    </recommendedName>
</protein>
<keyword evidence="7 12" id="KW-0997">Cell inner membrane</keyword>
<dbReference type="AlphaFoldDB" id="A0A6M4H8H8"/>
<accession>A0A6M4H8H8</accession>
<evidence type="ECO:0000256" key="1">
    <source>
        <dbReference type="ARBA" id="ARBA00002442"/>
    </source>
</evidence>
<evidence type="ECO:0000256" key="4">
    <source>
        <dbReference type="ARBA" id="ARBA00016452"/>
    </source>
</evidence>
<dbReference type="GO" id="GO:1903607">
    <property type="term" value="P:cytochrome c biosynthetic process"/>
    <property type="evidence" value="ECO:0007669"/>
    <property type="project" value="TreeGrafter"/>
</dbReference>
<dbReference type="EMBL" id="CP053073">
    <property type="protein sequence ID" value="QJR15013.1"/>
    <property type="molecule type" value="Genomic_DNA"/>
</dbReference>
<keyword evidence="6 12" id="KW-1003">Cell membrane</keyword>
<gene>
    <name evidence="14" type="primary">ccmB</name>
    <name evidence="14" type="ORF">DSM104440_01829</name>
</gene>
<evidence type="ECO:0000256" key="10">
    <source>
        <dbReference type="ARBA" id="ARBA00022989"/>
    </source>
</evidence>
<dbReference type="PIRSF" id="PIRSF002764">
    <property type="entry name" value="CcmB"/>
    <property type="match status" value="1"/>
</dbReference>
<dbReference type="Pfam" id="PF03379">
    <property type="entry name" value="CcmB"/>
    <property type="match status" value="1"/>
</dbReference>
<dbReference type="GO" id="GO:0015232">
    <property type="term" value="F:heme transmembrane transporter activity"/>
    <property type="evidence" value="ECO:0007669"/>
    <property type="project" value="InterPro"/>
</dbReference>
<dbReference type="KEGG" id="upl:DSM104440_01829"/>
<evidence type="ECO:0000256" key="7">
    <source>
        <dbReference type="ARBA" id="ARBA00022519"/>
    </source>
</evidence>
<dbReference type="PRINTS" id="PR01414">
    <property type="entry name" value="CCMBBIOGNSIS"/>
</dbReference>
<reference evidence="14 15" key="1">
    <citation type="submission" date="2020-04" db="EMBL/GenBank/DDBJ databases">
        <title>Usitatibacter rugosus gen. nov., sp. nov. and Usitatibacter palustris sp. nov., novel members of Usitatibacteraceae fam. nov. within the order Nitrosomonadales isolated from soil.</title>
        <authorList>
            <person name="Huber K.J."/>
            <person name="Neumann-Schaal M."/>
            <person name="Geppert A."/>
            <person name="Luckner M."/>
            <person name="Wanner G."/>
            <person name="Overmann J."/>
        </authorList>
    </citation>
    <scope>NUCLEOTIDE SEQUENCE [LARGE SCALE GENOMIC DNA]</scope>
    <source>
        <strain evidence="14 15">Swamp67</strain>
    </source>
</reference>
<evidence type="ECO:0000256" key="3">
    <source>
        <dbReference type="ARBA" id="ARBA00010544"/>
    </source>
</evidence>
<dbReference type="Proteomes" id="UP000503096">
    <property type="component" value="Chromosome"/>
</dbReference>
<dbReference type="InterPro" id="IPR026031">
    <property type="entry name" value="Cyt_c_CcmB_bac"/>
</dbReference>
<keyword evidence="15" id="KW-1185">Reference proteome</keyword>
<evidence type="ECO:0000256" key="13">
    <source>
        <dbReference type="SAM" id="Phobius"/>
    </source>
</evidence>
<proteinExistence type="inferred from homology"/>
<evidence type="ECO:0000256" key="12">
    <source>
        <dbReference type="PIRNR" id="PIRNR002764"/>
    </source>
</evidence>
<dbReference type="InParanoid" id="A0A6M4H8H8"/>
<evidence type="ECO:0000313" key="15">
    <source>
        <dbReference type="Proteomes" id="UP000503096"/>
    </source>
</evidence>
<dbReference type="GO" id="GO:0017004">
    <property type="term" value="P:cytochrome complex assembly"/>
    <property type="evidence" value="ECO:0007669"/>
    <property type="project" value="UniProtKB-KW"/>
</dbReference>
<keyword evidence="10 13" id="KW-1133">Transmembrane helix</keyword>
<comment type="similarity">
    <text evidence="3 12">Belongs to the CcmB/CycW/HelB family.</text>
</comment>
<name>A0A6M4H8H8_9PROT</name>
<feature type="transmembrane region" description="Helical" evidence="13">
    <location>
        <begin position="133"/>
        <end position="160"/>
    </location>
</feature>
<feature type="transmembrane region" description="Helical" evidence="13">
    <location>
        <begin position="29"/>
        <end position="48"/>
    </location>
</feature>
<dbReference type="PANTHER" id="PTHR30070:SF1">
    <property type="entry name" value="CYTOCHROME C BIOGENESIS B-RELATED"/>
    <property type="match status" value="1"/>
</dbReference>
<sequence>MNAAGTFGGGFACTFARDTKLAWRHPDEAMLTLAFYLLVAALFPLAIGTEPPLLARIGPGVIWVGALLAAFLSLPSLFSTDFADGTLEQMVLSPHPIAGWVCGKVAAHWLSSGLPLTLLAPLLGLQYGLPTDVLAMLVAALALGTPILSLLGGACAALALGARGGGMLLALLALPLFVPVLVFGAGAAEAQSAGLSAAPHLSLLGAGLILAAMATPFAIGTALRIALD</sequence>
<dbReference type="FunCoup" id="A0A6M4H8H8">
    <property type="interactions" value="327"/>
</dbReference>
<feature type="transmembrane region" description="Helical" evidence="13">
    <location>
        <begin position="60"/>
        <end position="78"/>
    </location>
</feature>
<keyword evidence="9 12" id="KW-0201">Cytochrome c-type biogenesis</keyword>
<evidence type="ECO:0000256" key="5">
    <source>
        <dbReference type="ARBA" id="ARBA00022448"/>
    </source>
</evidence>
<dbReference type="InterPro" id="IPR003544">
    <property type="entry name" value="Cyt_c_biogenesis_CcmB"/>
</dbReference>
<evidence type="ECO:0000256" key="8">
    <source>
        <dbReference type="ARBA" id="ARBA00022692"/>
    </source>
</evidence>
<evidence type="ECO:0000256" key="9">
    <source>
        <dbReference type="ARBA" id="ARBA00022748"/>
    </source>
</evidence>
<keyword evidence="5 12" id="KW-0813">Transport</keyword>
<feature type="transmembrane region" description="Helical" evidence="13">
    <location>
        <begin position="167"/>
        <end position="188"/>
    </location>
</feature>